<dbReference type="SUPFAM" id="SSF57667">
    <property type="entry name" value="beta-beta-alpha zinc fingers"/>
    <property type="match status" value="4"/>
</dbReference>
<gene>
    <name evidence="11" type="ORF">OBBRIDRAFT_765331</name>
</gene>
<proteinExistence type="predicted"/>
<dbReference type="EMBL" id="KV722330">
    <property type="protein sequence ID" value="OCH96521.1"/>
    <property type="molecule type" value="Genomic_DNA"/>
</dbReference>
<evidence type="ECO:0000256" key="7">
    <source>
        <dbReference type="ARBA" id="ARBA00023242"/>
    </source>
</evidence>
<keyword evidence="12" id="KW-1185">Reference proteome</keyword>
<feature type="region of interest" description="Disordered" evidence="9">
    <location>
        <begin position="292"/>
        <end position="314"/>
    </location>
</feature>
<evidence type="ECO:0000256" key="9">
    <source>
        <dbReference type="SAM" id="MobiDB-lite"/>
    </source>
</evidence>
<feature type="domain" description="C2H2-type" evidence="10">
    <location>
        <begin position="71"/>
        <end position="100"/>
    </location>
</feature>
<name>A0A8E2DVN6_9APHY</name>
<accession>A0A8E2DVN6</accession>
<dbReference type="InterPro" id="IPR013087">
    <property type="entry name" value="Znf_C2H2_type"/>
</dbReference>
<dbReference type="GO" id="GO:0005634">
    <property type="term" value="C:nucleus"/>
    <property type="evidence" value="ECO:0007669"/>
    <property type="project" value="UniProtKB-SubCell"/>
</dbReference>
<organism evidence="11 12">
    <name type="scientific">Obba rivulosa</name>
    <dbReference type="NCBI Taxonomy" id="1052685"/>
    <lineage>
        <taxon>Eukaryota</taxon>
        <taxon>Fungi</taxon>
        <taxon>Dikarya</taxon>
        <taxon>Basidiomycota</taxon>
        <taxon>Agaricomycotina</taxon>
        <taxon>Agaricomycetes</taxon>
        <taxon>Polyporales</taxon>
        <taxon>Gelatoporiaceae</taxon>
        <taxon>Obba</taxon>
    </lineage>
</organism>
<keyword evidence="7" id="KW-0539">Nucleus</keyword>
<evidence type="ECO:0000256" key="8">
    <source>
        <dbReference type="PROSITE-ProRule" id="PRU00042"/>
    </source>
</evidence>
<dbReference type="AlphaFoldDB" id="A0A8E2DVN6"/>
<keyword evidence="5" id="KW-0805">Transcription regulation</keyword>
<comment type="subcellular location">
    <subcellularLocation>
        <location evidence="1">Nucleus</location>
    </subcellularLocation>
</comment>
<dbReference type="PANTHER" id="PTHR46179:SF13">
    <property type="entry name" value="C2H2-TYPE DOMAIN-CONTAINING PROTEIN"/>
    <property type="match status" value="1"/>
</dbReference>
<dbReference type="Proteomes" id="UP000250043">
    <property type="component" value="Unassembled WGS sequence"/>
</dbReference>
<dbReference type="FunFam" id="3.30.160.60:FF:002343">
    <property type="entry name" value="Zinc finger protein 33A"/>
    <property type="match status" value="1"/>
</dbReference>
<keyword evidence="2" id="KW-0479">Metal-binding</keyword>
<dbReference type="InterPro" id="IPR036236">
    <property type="entry name" value="Znf_C2H2_sf"/>
</dbReference>
<feature type="domain" description="C2H2-type" evidence="10">
    <location>
        <begin position="194"/>
        <end position="223"/>
    </location>
</feature>
<protein>
    <recommendedName>
        <fullName evidence="10">C2H2-type domain-containing protein</fullName>
    </recommendedName>
</protein>
<evidence type="ECO:0000256" key="4">
    <source>
        <dbReference type="ARBA" id="ARBA00022833"/>
    </source>
</evidence>
<evidence type="ECO:0000313" key="12">
    <source>
        <dbReference type="Proteomes" id="UP000250043"/>
    </source>
</evidence>
<feature type="domain" description="C2H2-type" evidence="10">
    <location>
        <begin position="131"/>
        <end position="160"/>
    </location>
</feature>
<evidence type="ECO:0000259" key="10">
    <source>
        <dbReference type="PROSITE" id="PS50157"/>
    </source>
</evidence>
<dbReference type="PANTHER" id="PTHR46179">
    <property type="entry name" value="ZINC FINGER PROTEIN"/>
    <property type="match status" value="1"/>
</dbReference>
<feature type="region of interest" description="Disordered" evidence="9">
    <location>
        <begin position="379"/>
        <end position="404"/>
    </location>
</feature>
<evidence type="ECO:0000256" key="3">
    <source>
        <dbReference type="ARBA" id="ARBA00022771"/>
    </source>
</evidence>
<keyword evidence="3 8" id="KW-0863">Zinc-finger</keyword>
<evidence type="ECO:0000256" key="6">
    <source>
        <dbReference type="ARBA" id="ARBA00023163"/>
    </source>
</evidence>
<dbReference type="Pfam" id="PF00096">
    <property type="entry name" value="zf-C2H2"/>
    <property type="match status" value="4"/>
</dbReference>
<dbReference type="Gene3D" id="3.30.160.60">
    <property type="entry name" value="Classic Zinc Finger"/>
    <property type="match status" value="6"/>
</dbReference>
<feature type="domain" description="C2H2-type" evidence="10">
    <location>
        <begin position="320"/>
        <end position="350"/>
    </location>
</feature>
<evidence type="ECO:0000256" key="1">
    <source>
        <dbReference type="ARBA" id="ARBA00004123"/>
    </source>
</evidence>
<keyword evidence="6" id="KW-0804">Transcription</keyword>
<dbReference type="OrthoDB" id="427030at2759"/>
<dbReference type="SMART" id="SM00355">
    <property type="entry name" value="ZnF_C2H2"/>
    <property type="match status" value="10"/>
</dbReference>
<evidence type="ECO:0000256" key="2">
    <source>
        <dbReference type="ARBA" id="ARBA00022723"/>
    </source>
</evidence>
<dbReference type="GO" id="GO:0006357">
    <property type="term" value="P:regulation of transcription by RNA polymerase II"/>
    <property type="evidence" value="ECO:0007669"/>
    <property type="project" value="TreeGrafter"/>
</dbReference>
<dbReference type="PROSITE" id="PS50157">
    <property type="entry name" value="ZINC_FINGER_C2H2_2"/>
    <property type="match status" value="6"/>
</dbReference>
<evidence type="ECO:0000313" key="11">
    <source>
        <dbReference type="EMBL" id="OCH96521.1"/>
    </source>
</evidence>
<evidence type="ECO:0000256" key="5">
    <source>
        <dbReference type="ARBA" id="ARBA00023015"/>
    </source>
</evidence>
<dbReference type="GO" id="GO:0008270">
    <property type="term" value="F:zinc ion binding"/>
    <property type="evidence" value="ECO:0007669"/>
    <property type="project" value="UniProtKB-KW"/>
</dbReference>
<feature type="domain" description="C2H2-type" evidence="10">
    <location>
        <begin position="101"/>
        <end position="128"/>
    </location>
</feature>
<sequence length="508" mass="57412">MAEVLTLSSTVVLGKRRRSDSLYLHSASSSSSSFANSHSESEYELPLQLSGSSVFSEAESKDAAGETKRQYRCNFAGCTKTYTRPSRLAEHQRSHTGDRPYVCATCNKSYLRETHLQAHARSHLPESARPHTCDEPGCNKRFWTTQHLRVHSELHKGEKPFKCMEPSCDAAFPKHHQLRDHFCFAHCPPGTKSYICQHHGCTKSFTTNQKLRAHTKTHDEKRYTCVHDACRAAPGMAPTYYATWTALQHHMRTAHPPTCPYASCKGKTFTAQKGLRAHLKLHVERDVDAQLENLAADSNDENDEERPKKRRRGGEVGRDWLCEVSGCGKDFKSKKALTTHHKVNHLGRRDFVCPHEDCRRAFGYKHLLQRHMAKLHRPRILSGSDGEDDCASDEDAGTEEQASATAEQTFNIDFITGVSYKTRSQEQIKTAGKLMCPYPDLPPTFLSAKEPCYPSAGPSSRRGACEYVFSRAYDLRRHLRAEHTIDVAKDLVDAWVKEAKRSVRRALD</sequence>
<dbReference type="PROSITE" id="PS00028">
    <property type="entry name" value="ZINC_FINGER_C2H2_1"/>
    <property type="match status" value="6"/>
</dbReference>
<reference evidence="11 12" key="1">
    <citation type="submission" date="2016-07" db="EMBL/GenBank/DDBJ databases">
        <title>Draft genome of the white-rot fungus Obba rivulosa 3A-2.</title>
        <authorList>
            <consortium name="DOE Joint Genome Institute"/>
            <person name="Miettinen O."/>
            <person name="Riley R."/>
            <person name="Acob R."/>
            <person name="Barry K."/>
            <person name="Cullen D."/>
            <person name="De Vries R."/>
            <person name="Hainaut M."/>
            <person name="Hatakka A."/>
            <person name="Henrissat B."/>
            <person name="Hilden K."/>
            <person name="Kuo R."/>
            <person name="Labutti K."/>
            <person name="Lipzen A."/>
            <person name="Makela M.R."/>
            <person name="Sandor L."/>
            <person name="Spatafora J.W."/>
            <person name="Grigoriev I.V."/>
            <person name="Hibbett D.S."/>
        </authorList>
    </citation>
    <scope>NUCLEOTIDE SEQUENCE [LARGE SCALE GENOMIC DNA]</scope>
    <source>
        <strain evidence="11 12">3A-2</strain>
    </source>
</reference>
<keyword evidence="4" id="KW-0862">Zinc</keyword>
<feature type="domain" description="C2H2-type" evidence="10">
    <location>
        <begin position="351"/>
        <end position="376"/>
    </location>
</feature>
<dbReference type="InterPro" id="IPR051061">
    <property type="entry name" value="Zinc_finger_trans_reg"/>
</dbReference>
<feature type="compositionally biased region" description="Acidic residues" evidence="9">
    <location>
        <begin position="385"/>
        <end position="398"/>
    </location>
</feature>